<reference evidence="1 2" key="1">
    <citation type="submission" date="2016-10" db="EMBL/GenBank/DDBJ databases">
        <authorList>
            <person name="Varghese N."/>
            <person name="Submissions S."/>
        </authorList>
    </citation>
    <scope>NUCLEOTIDE SEQUENCE [LARGE SCALE GENOMIC DNA]</scope>
    <source>
        <strain evidence="1 2">CGMCC 1.6501</strain>
    </source>
</reference>
<accession>A0AA94HDS7</accession>
<evidence type="ECO:0000313" key="1">
    <source>
        <dbReference type="EMBL" id="SFK66799.1"/>
    </source>
</evidence>
<evidence type="ECO:0000313" key="2">
    <source>
        <dbReference type="Proteomes" id="UP000183090"/>
    </source>
</evidence>
<sequence length="90" mass="11025">MHNETDTYINEILSSENIIYFDKEDIDTFVKLKKEIFWSWKFISEDFFEEEADYNQTLEKIARRLSNIINQLEGIEENEMYIEQLKIEFD</sequence>
<dbReference type="AlphaFoldDB" id="A0AA94HDS7"/>
<proteinExistence type="predicted"/>
<protein>
    <submittedName>
        <fullName evidence="1">Uncharacterized protein</fullName>
    </submittedName>
</protein>
<gene>
    <name evidence="1" type="ORF">SAMN05216235_1029</name>
</gene>
<organism evidence="1 2">
    <name type="scientific">Salinicoccus halodurans</name>
    <dbReference type="NCBI Taxonomy" id="407035"/>
    <lineage>
        <taxon>Bacteria</taxon>
        <taxon>Bacillati</taxon>
        <taxon>Bacillota</taxon>
        <taxon>Bacilli</taxon>
        <taxon>Bacillales</taxon>
        <taxon>Staphylococcaceae</taxon>
        <taxon>Salinicoccus</taxon>
    </lineage>
</organism>
<dbReference type="Proteomes" id="UP000183090">
    <property type="component" value="Unassembled WGS sequence"/>
</dbReference>
<name>A0AA94HDS7_9STAP</name>
<comment type="caution">
    <text evidence="1">The sequence shown here is derived from an EMBL/GenBank/DDBJ whole genome shotgun (WGS) entry which is preliminary data.</text>
</comment>
<dbReference type="EMBL" id="FOTB01000002">
    <property type="protein sequence ID" value="SFK66799.1"/>
    <property type="molecule type" value="Genomic_DNA"/>
</dbReference>